<protein>
    <submittedName>
        <fullName evidence="2">Uncharacterized protein</fullName>
    </submittedName>
</protein>
<evidence type="ECO:0000313" key="3">
    <source>
        <dbReference type="Proteomes" id="UP000822688"/>
    </source>
</evidence>
<gene>
    <name evidence="2" type="ORF">KC19_4G128700</name>
</gene>
<accession>A0A8T0I8S1</accession>
<name>A0A8T0I8S1_CERPU</name>
<proteinExistence type="predicted"/>
<comment type="caution">
    <text evidence="2">The sequence shown here is derived from an EMBL/GenBank/DDBJ whole genome shotgun (WGS) entry which is preliminary data.</text>
</comment>
<organism evidence="2 3">
    <name type="scientific">Ceratodon purpureus</name>
    <name type="common">Fire moss</name>
    <name type="synonym">Dicranum purpureum</name>
    <dbReference type="NCBI Taxonomy" id="3225"/>
    <lineage>
        <taxon>Eukaryota</taxon>
        <taxon>Viridiplantae</taxon>
        <taxon>Streptophyta</taxon>
        <taxon>Embryophyta</taxon>
        <taxon>Bryophyta</taxon>
        <taxon>Bryophytina</taxon>
        <taxon>Bryopsida</taxon>
        <taxon>Dicranidae</taxon>
        <taxon>Pseudoditrichales</taxon>
        <taxon>Ditrichaceae</taxon>
        <taxon>Ceratodon</taxon>
    </lineage>
</organism>
<dbReference type="AlphaFoldDB" id="A0A8T0I8S1"/>
<dbReference type="EMBL" id="CM026424">
    <property type="protein sequence ID" value="KAG0579852.1"/>
    <property type="molecule type" value="Genomic_DNA"/>
</dbReference>
<reference evidence="2" key="1">
    <citation type="submission" date="2020-06" db="EMBL/GenBank/DDBJ databases">
        <title>WGS assembly of Ceratodon purpureus strain R40.</title>
        <authorList>
            <person name="Carey S.B."/>
            <person name="Jenkins J."/>
            <person name="Shu S."/>
            <person name="Lovell J.T."/>
            <person name="Sreedasyam A."/>
            <person name="Maumus F."/>
            <person name="Tiley G.P."/>
            <person name="Fernandez-Pozo N."/>
            <person name="Barry K."/>
            <person name="Chen C."/>
            <person name="Wang M."/>
            <person name="Lipzen A."/>
            <person name="Daum C."/>
            <person name="Saski C.A."/>
            <person name="Payton A.C."/>
            <person name="Mcbreen J.C."/>
            <person name="Conrad R.E."/>
            <person name="Kollar L.M."/>
            <person name="Olsson S."/>
            <person name="Huttunen S."/>
            <person name="Landis J.B."/>
            <person name="Wickett N.J."/>
            <person name="Johnson M.G."/>
            <person name="Rensing S.A."/>
            <person name="Grimwood J."/>
            <person name="Schmutz J."/>
            <person name="Mcdaniel S.F."/>
        </authorList>
    </citation>
    <scope>NUCLEOTIDE SEQUENCE</scope>
    <source>
        <strain evidence="2">R40</strain>
    </source>
</reference>
<feature type="region of interest" description="Disordered" evidence="1">
    <location>
        <begin position="29"/>
        <end position="49"/>
    </location>
</feature>
<evidence type="ECO:0000256" key="1">
    <source>
        <dbReference type="SAM" id="MobiDB-lite"/>
    </source>
</evidence>
<keyword evidence="3" id="KW-1185">Reference proteome</keyword>
<dbReference type="Proteomes" id="UP000822688">
    <property type="component" value="Chromosome 4"/>
</dbReference>
<sequence length="61" mass="6659">MISSTGFRRRRSVVDMFGKGVLVLLTESQGFPPASSGQRRGSPPVRQYSPVSVAHPVNFII</sequence>
<evidence type="ECO:0000313" key="2">
    <source>
        <dbReference type="EMBL" id="KAG0579852.1"/>
    </source>
</evidence>